<evidence type="ECO:0000256" key="4">
    <source>
        <dbReference type="ARBA" id="ARBA00022723"/>
    </source>
</evidence>
<evidence type="ECO:0000313" key="11">
    <source>
        <dbReference type="EMBL" id="KAJ7779516.1"/>
    </source>
</evidence>
<dbReference type="GO" id="GO:0005576">
    <property type="term" value="C:extracellular region"/>
    <property type="evidence" value="ECO:0007669"/>
    <property type="project" value="UniProtKB-SubCell"/>
</dbReference>
<dbReference type="InterPro" id="IPR036852">
    <property type="entry name" value="Peptidase_S8/S53_dom_sf"/>
</dbReference>
<dbReference type="GO" id="GO:0006508">
    <property type="term" value="P:proteolysis"/>
    <property type="evidence" value="ECO:0007669"/>
    <property type="project" value="UniProtKB-KW"/>
</dbReference>
<keyword evidence="7" id="KW-0106">Calcium</keyword>
<dbReference type="PANTHER" id="PTHR14218">
    <property type="entry name" value="PROTEASE S8 TRIPEPTIDYL PEPTIDASE I CLN2"/>
    <property type="match status" value="1"/>
</dbReference>
<keyword evidence="9" id="KW-0732">Signal</keyword>
<dbReference type="SMART" id="SM00944">
    <property type="entry name" value="Pro-kuma_activ"/>
    <property type="match status" value="1"/>
</dbReference>
<dbReference type="GO" id="GO:0008240">
    <property type="term" value="F:tripeptidyl-peptidase activity"/>
    <property type="evidence" value="ECO:0007669"/>
    <property type="project" value="TreeGrafter"/>
</dbReference>
<gene>
    <name evidence="11" type="ORF">DFH07DRAFT_901306</name>
</gene>
<evidence type="ECO:0000256" key="9">
    <source>
        <dbReference type="SAM" id="SignalP"/>
    </source>
</evidence>
<evidence type="ECO:0000256" key="3">
    <source>
        <dbReference type="ARBA" id="ARBA00022670"/>
    </source>
</evidence>
<dbReference type="Pfam" id="PF09286">
    <property type="entry name" value="Pro-kuma_activ"/>
    <property type="match status" value="1"/>
</dbReference>
<keyword evidence="6" id="KW-0720">Serine protease</keyword>
<dbReference type="SUPFAM" id="SSF52743">
    <property type="entry name" value="Subtilisin-like"/>
    <property type="match status" value="1"/>
</dbReference>
<dbReference type="CDD" id="cd11377">
    <property type="entry name" value="Pro-peptidase_S53"/>
    <property type="match status" value="1"/>
</dbReference>
<evidence type="ECO:0000259" key="10">
    <source>
        <dbReference type="SMART" id="SM00944"/>
    </source>
</evidence>
<evidence type="ECO:0000256" key="6">
    <source>
        <dbReference type="ARBA" id="ARBA00022825"/>
    </source>
</evidence>
<dbReference type="Gene3D" id="3.40.50.200">
    <property type="entry name" value="Peptidase S8/S53 domain"/>
    <property type="match status" value="3"/>
</dbReference>
<evidence type="ECO:0000256" key="2">
    <source>
        <dbReference type="ARBA" id="ARBA00004239"/>
    </source>
</evidence>
<accession>A0AAD7NXW7</accession>
<organism evidence="11 12">
    <name type="scientific">Mycena maculata</name>
    <dbReference type="NCBI Taxonomy" id="230809"/>
    <lineage>
        <taxon>Eukaryota</taxon>
        <taxon>Fungi</taxon>
        <taxon>Dikarya</taxon>
        <taxon>Basidiomycota</taxon>
        <taxon>Agaricomycotina</taxon>
        <taxon>Agaricomycetes</taxon>
        <taxon>Agaricomycetidae</taxon>
        <taxon>Agaricales</taxon>
        <taxon>Marasmiineae</taxon>
        <taxon>Mycenaceae</taxon>
        <taxon>Mycena</taxon>
    </lineage>
</organism>
<protein>
    <submittedName>
        <fullName evidence="11">Family S53 protease-like protein</fullName>
    </submittedName>
</protein>
<proteinExistence type="predicted"/>
<evidence type="ECO:0000256" key="1">
    <source>
        <dbReference type="ARBA" id="ARBA00001913"/>
    </source>
</evidence>
<comment type="cofactor">
    <cofactor evidence="1">
        <name>Ca(2+)</name>
        <dbReference type="ChEBI" id="CHEBI:29108"/>
    </cofactor>
</comment>
<dbReference type="GO" id="GO:0004252">
    <property type="term" value="F:serine-type endopeptidase activity"/>
    <property type="evidence" value="ECO:0007669"/>
    <property type="project" value="InterPro"/>
</dbReference>
<evidence type="ECO:0000313" key="12">
    <source>
        <dbReference type="Proteomes" id="UP001215280"/>
    </source>
</evidence>
<sequence>MALRKCLTILHVVTAVYGGMVVHESRSAAPSGFVSQGPAPSNEMLILCVALTSNNLEQKLMSVSTPGNSEFRQWLSMDEVKAFVEPSPETVAVFTSFSSANGLKPTVISPNGDWVSITFPVSQANELFEVFAHPSMTNTITRTLPVSLPSELVGHVEVIHLTTAFVGPNVRGGPVSSNFDTEVVPESCNSTVPTGVITPTCLQDLYLIPKTHATEKGNSLLVTAYEEQFSQRADLAAFLQLLRPDIPPTTTFTLLSVDGGVGPQNLSEAGTEASLDIQYTTGIATEVPIDFLSNGAADFPTSLKVCNGYMALTSRGVSVVWRGHHDTLAVCNDTVFIPVFPAVCPLITAVGSTQGFAPEHAINFPGGGFSNFFPRPSYQDERICAPTFAGIIALINDRLIAARKPVLGFLNPFLYSRASKAFTDITIGHNPGFICPASSVAFDAAVGWDALSRSPTSVNPPLASIDKMQRVSAHRVAAALL</sequence>
<reference evidence="11" key="1">
    <citation type="submission" date="2023-03" db="EMBL/GenBank/DDBJ databases">
        <title>Massive genome expansion in bonnet fungi (Mycena s.s.) driven by repeated elements and novel gene families across ecological guilds.</title>
        <authorList>
            <consortium name="Lawrence Berkeley National Laboratory"/>
            <person name="Harder C.B."/>
            <person name="Miyauchi S."/>
            <person name="Viragh M."/>
            <person name="Kuo A."/>
            <person name="Thoen E."/>
            <person name="Andreopoulos B."/>
            <person name="Lu D."/>
            <person name="Skrede I."/>
            <person name="Drula E."/>
            <person name="Henrissat B."/>
            <person name="Morin E."/>
            <person name="Kohler A."/>
            <person name="Barry K."/>
            <person name="LaButti K."/>
            <person name="Morin E."/>
            <person name="Salamov A."/>
            <person name="Lipzen A."/>
            <person name="Mereny Z."/>
            <person name="Hegedus B."/>
            <person name="Baldrian P."/>
            <person name="Stursova M."/>
            <person name="Weitz H."/>
            <person name="Taylor A."/>
            <person name="Grigoriev I.V."/>
            <person name="Nagy L.G."/>
            <person name="Martin F."/>
            <person name="Kauserud H."/>
        </authorList>
    </citation>
    <scope>NUCLEOTIDE SEQUENCE</scope>
    <source>
        <strain evidence="11">CBHHK188m</strain>
    </source>
</reference>
<dbReference type="AlphaFoldDB" id="A0AAD7NXW7"/>
<evidence type="ECO:0000256" key="5">
    <source>
        <dbReference type="ARBA" id="ARBA00022801"/>
    </source>
</evidence>
<keyword evidence="8" id="KW-0865">Zymogen</keyword>
<feature type="signal peptide" evidence="9">
    <location>
        <begin position="1"/>
        <end position="18"/>
    </location>
</feature>
<keyword evidence="5" id="KW-0378">Hydrolase</keyword>
<name>A0AAD7NXW7_9AGAR</name>
<keyword evidence="12" id="KW-1185">Reference proteome</keyword>
<dbReference type="PANTHER" id="PTHR14218:SF10">
    <property type="entry name" value="PEPTIDASE S53 DOMAIN-CONTAINING PROTEIN"/>
    <property type="match status" value="1"/>
</dbReference>
<feature type="chain" id="PRO_5041948698" evidence="9">
    <location>
        <begin position="19"/>
        <end position="481"/>
    </location>
</feature>
<comment type="subcellular location">
    <subcellularLocation>
        <location evidence="2">Secreted</location>
        <location evidence="2">Extracellular space</location>
    </subcellularLocation>
</comment>
<dbReference type="EMBL" id="JARJLG010000007">
    <property type="protein sequence ID" value="KAJ7779516.1"/>
    <property type="molecule type" value="Genomic_DNA"/>
</dbReference>
<dbReference type="Proteomes" id="UP001215280">
    <property type="component" value="Unassembled WGS sequence"/>
</dbReference>
<evidence type="ECO:0000256" key="8">
    <source>
        <dbReference type="ARBA" id="ARBA00023145"/>
    </source>
</evidence>
<dbReference type="InterPro" id="IPR030400">
    <property type="entry name" value="Sedolisin_dom"/>
</dbReference>
<dbReference type="InterPro" id="IPR015366">
    <property type="entry name" value="S53_propep"/>
</dbReference>
<feature type="domain" description="Peptidase S53 activation" evidence="10">
    <location>
        <begin position="30"/>
        <end position="164"/>
    </location>
</feature>
<dbReference type="CDD" id="cd04056">
    <property type="entry name" value="Peptidases_S53"/>
    <property type="match status" value="1"/>
</dbReference>
<evidence type="ECO:0000256" key="7">
    <source>
        <dbReference type="ARBA" id="ARBA00022837"/>
    </source>
</evidence>
<comment type="caution">
    <text evidence="11">The sequence shown here is derived from an EMBL/GenBank/DDBJ whole genome shotgun (WGS) entry which is preliminary data.</text>
</comment>
<dbReference type="InterPro" id="IPR050819">
    <property type="entry name" value="Tripeptidyl-peptidase_I"/>
</dbReference>
<keyword evidence="3 11" id="KW-0645">Protease</keyword>
<dbReference type="GO" id="GO:0046872">
    <property type="term" value="F:metal ion binding"/>
    <property type="evidence" value="ECO:0007669"/>
    <property type="project" value="UniProtKB-KW"/>
</dbReference>
<dbReference type="SUPFAM" id="SSF54897">
    <property type="entry name" value="Protease propeptides/inhibitors"/>
    <property type="match status" value="1"/>
</dbReference>
<keyword evidence="4" id="KW-0479">Metal-binding</keyword>